<gene>
    <name evidence="11" type="ORF">Cgig2_020193</name>
</gene>
<evidence type="ECO:0000256" key="6">
    <source>
        <dbReference type="ARBA" id="ARBA00023295"/>
    </source>
</evidence>
<dbReference type="FunFam" id="2.160.20.10:FF:000111">
    <property type="entry name" value="Pectin lyase-like superfamily protein"/>
    <property type="match status" value="1"/>
</dbReference>
<evidence type="ECO:0000256" key="10">
    <source>
        <dbReference type="SAM" id="SignalP"/>
    </source>
</evidence>
<dbReference type="EMBL" id="JAKOGI010000014">
    <property type="protein sequence ID" value="KAJ8450556.1"/>
    <property type="molecule type" value="Genomic_DNA"/>
</dbReference>
<dbReference type="AlphaFoldDB" id="A0A9Q1QR25"/>
<keyword evidence="4" id="KW-0964">Secreted</keyword>
<organism evidence="11 12">
    <name type="scientific">Carnegiea gigantea</name>
    <dbReference type="NCBI Taxonomy" id="171969"/>
    <lineage>
        <taxon>Eukaryota</taxon>
        <taxon>Viridiplantae</taxon>
        <taxon>Streptophyta</taxon>
        <taxon>Embryophyta</taxon>
        <taxon>Tracheophyta</taxon>
        <taxon>Spermatophyta</taxon>
        <taxon>Magnoliopsida</taxon>
        <taxon>eudicotyledons</taxon>
        <taxon>Gunneridae</taxon>
        <taxon>Pentapetalae</taxon>
        <taxon>Caryophyllales</taxon>
        <taxon>Cactineae</taxon>
        <taxon>Cactaceae</taxon>
        <taxon>Cactoideae</taxon>
        <taxon>Echinocereeae</taxon>
        <taxon>Carnegiea</taxon>
    </lineage>
</organism>
<dbReference type="PROSITE" id="PS00502">
    <property type="entry name" value="POLYGALACTURONASE"/>
    <property type="match status" value="1"/>
</dbReference>
<dbReference type="OrthoDB" id="187139at2759"/>
<keyword evidence="5 9" id="KW-0378">Hydrolase</keyword>
<dbReference type="GO" id="GO:0071555">
    <property type="term" value="P:cell wall organization"/>
    <property type="evidence" value="ECO:0007669"/>
    <property type="project" value="UniProtKB-KW"/>
</dbReference>
<dbReference type="SMART" id="SM00710">
    <property type="entry name" value="PbH1"/>
    <property type="match status" value="4"/>
</dbReference>
<evidence type="ECO:0000256" key="3">
    <source>
        <dbReference type="ARBA" id="ARBA00022512"/>
    </source>
</evidence>
<name>A0A9Q1QR25_9CARY</name>
<feature type="chain" id="PRO_5040374181" description="Polygalacturonase" evidence="10">
    <location>
        <begin position="28"/>
        <end position="506"/>
    </location>
</feature>
<evidence type="ECO:0000313" key="12">
    <source>
        <dbReference type="Proteomes" id="UP001153076"/>
    </source>
</evidence>
<dbReference type="PANTHER" id="PTHR31375">
    <property type="match status" value="1"/>
</dbReference>
<evidence type="ECO:0000256" key="2">
    <source>
        <dbReference type="ARBA" id="ARBA00008834"/>
    </source>
</evidence>
<keyword evidence="6 9" id="KW-0326">Glycosidase</keyword>
<comment type="caution">
    <text evidence="11">The sequence shown here is derived from an EMBL/GenBank/DDBJ whole genome shotgun (WGS) entry which is preliminary data.</text>
</comment>
<dbReference type="InterPro" id="IPR000743">
    <property type="entry name" value="Glyco_hydro_28"/>
</dbReference>
<evidence type="ECO:0000256" key="7">
    <source>
        <dbReference type="ARBA" id="ARBA00023316"/>
    </source>
</evidence>
<dbReference type="InterPro" id="IPR006626">
    <property type="entry name" value="PbH1"/>
</dbReference>
<evidence type="ECO:0000256" key="9">
    <source>
        <dbReference type="RuleBase" id="RU361169"/>
    </source>
</evidence>
<feature type="signal peptide" evidence="10">
    <location>
        <begin position="1"/>
        <end position="27"/>
    </location>
</feature>
<feature type="active site" evidence="8">
    <location>
        <position position="218"/>
    </location>
</feature>
<dbReference type="GO" id="GO:0005975">
    <property type="term" value="P:carbohydrate metabolic process"/>
    <property type="evidence" value="ECO:0007669"/>
    <property type="project" value="InterPro"/>
</dbReference>
<dbReference type="InterPro" id="IPR011050">
    <property type="entry name" value="Pectin_lyase_fold/virulence"/>
</dbReference>
<reference evidence="11" key="1">
    <citation type="submission" date="2022-04" db="EMBL/GenBank/DDBJ databases">
        <title>Carnegiea gigantea Genome sequencing and assembly v2.</title>
        <authorList>
            <person name="Copetti D."/>
            <person name="Sanderson M.J."/>
            <person name="Burquez A."/>
            <person name="Wojciechowski M.F."/>
        </authorList>
    </citation>
    <scope>NUCLEOTIDE SEQUENCE</scope>
    <source>
        <strain evidence="11">SGP5-SGP5p</strain>
        <tissue evidence="11">Aerial part</tissue>
    </source>
</reference>
<evidence type="ECO:0000313" key="11">
    <source>
        <dbReference type="EMBL" id="KAJ8450556.1"/>
    </source>
</evidence>
<proteinExistence type="inferred from homology"/>
<evidence type="ECO:0008006" key="13">
    <source>
        <dbReference type="Google" id="ProtNLM"/>
    </source>
</evidence>
<dbReference type="Pfam" id="PF00295">
    <property type="entry name" value="Glyco_hydro_28"/>
    <property type="match status" value="1"/>
</dbReference>
<dbReference type="SUPFAM" id="SSF51126">
    <property type="entry name" value="Pectin lyase-like"/>
    <property type="match status" value="1"/>
</dbReference>
<comment type="similarity">
    <text evidence="2 9">Belongs to the glycosyl hydrolase 28 family.</text>
</comment>
<evidence type="ECO:0000256" key="8">
    <source>
        <dbReference type="PROSITE-ProRule" id="PRU10052"/>
    </source>
</evidence>
<protein>
    <recommendedName>
        <fullName evidence="13">Polygalacturonase</fullName>
    </recommendedName>
</protein>
<keyword evidence="10" id="KW-0732">Signal</keyword>
<keyword evidence="3" id="KW-0134">Cell wall</keyword>
<keyword evidence="12" id="KW-1185">Reference proteome</keyword>
<dbReference type="Gene3D" id="2.160.20.10">
    <property type="entry name" value="Single-stranded right-handed beta-helix, Pectin lyase-like"/>
    <property type="match status" value="1"/>
</dbReference>
<dbReference type="Proteomes" id="UP001153076">
    <property type="component" value="Unassembled WGS sequence"/>
</dbReference>
<evidence type="ECO:0000256" key="5">
    <source>
        <dbReference type="ARBA" id="ARBA00022801"/>
    </source>
</evidence>
<accession>A0A9Q1QR25</accession>
<evidence type="ECO:0000256" key="1">
    <source>
        <dbReference type="ARBA" id="ARBA00004191"/>
    </source>
</evidence>
<dbReference type="InterPro" id="IPR012334">
    <property type="entry name" value="Pectin_lyas_fold"/>
</dbReference>
<evidence type="ECO:0000256" key="4">
    <source>
        <dbReference type="ARBA" id="ARBA00022525"/>
    </source>
</evidence>
<dbReference type="GO" id="GO:0004650">
    <property type="term" value="F:polygalacturonase activity"/>
    <property type="evidence" value="ECO:0007669"/>
    <property type="project" value="InterPro"/>
</dbReference>
<keyword evidence="7" id="KW-0961">Cell wall biogenesis/degradation</keyword>
<sequence>MAKLYRNIFLTFSSLCIMVLIIHPTAGDTVKVHNVLTFGAKSDGLTDSTKQFFSAWSAACNEKSPVMIVVPKGRYLLHPITFHGGDCNNTYRITFYVSGTLVAPLNFRVLGKAPAWLDFRWASNTLSFTNSENIVLKGVTSLNSQLYHIVINGCKNVHIEGVKIRAPGNSPNTDGIHIQFSSPVTILNTAIKTGDDCISIGPGTKNLLIDHVACGPGHGISIGSLARDDDEEGVENVTVKTAVFAYSTNGLRIKSWAQPGNGFVRGIVFQDVLMRNVANPIIIDQNYCPYHKNCPDQESGVKVSDVKYRGIRGTSTTQVAIKLDCSASDPCTGITLENVNLTYHNQPAEAFCNNAVGKALGLNDQAQQLHSLISAKSDVTAPTSSHNSMWCHKPWSQATAFLKAWNAACATVGPPVIELVVFPLSVLSLMQKDQPGGPAKPMEGITLLNAYAGRAVDLSEDSRSAFPKCNNNAHVQNPMIMDRHYCPQQVSGIKISNVTYDGVQGT</sequence>
<comment type="subcellular location">
    <subcellularLocation>
        <location evidence="1">Secreted</location>
        <location evidence="1">Cell wall</location>
    </subcellularLocation>
</comment>